<organism evidence="21 22">
    <name type="scientific">Perilla frutescens var. hirtella</name>
    <name type="common">Perilla citriodora</name>
    <name type="synonym">Perilla setoyensis</name>
    <dbReference type="NCBI Taxonomy" id="608512"/>
    <lineage>
        <taxon>Eukaryota</taxon>
        <taxon>Viridiplantae</taxon>
        <taxon>Streptophyta</taxon>
        <taxon>Embryophyta</taxon>
        <taxon>Tracheophyta</taxon>
        <taxon>Spermatophyta</taxon>
        <taxon>Magnoliopsida</taxon>
        <taxon>eudicotyledons</taxon>
        <taxon>Gunneridae</taxon>
        <taxon>Pentapetalae</taxon>
        <taxon>asterids</taxon>
        <taxon>lamiids</taxon>
        <taxon>Lamiales</taxon>
        <taxon>Lamiaceae</taxon>
        <taxon>Nepetoideae</taxon>
        <taxon>Elsholtzieae</taxon>
        <taxon>Perilla</taxon>
    </lineage>
</organism>
<evidence type="ECO:0000259" key="20">
    <source>
        <dbReference type="PROSITE" id="PS50011"/>
    </source>
</evidence>
<evidence type="ECO:0000256" key="19">
    <source>
        <dbReference type="SAM" id="Phobius"/>
    </source>
</evidence>
<feature type="domain" description="Protein kinase" evidence="20">
    <location>
        <begin position="231"/>
        <end position="516"/>
    </location>
</feature>
<dbReference type="InterPro" id="IPR011009">
    <property type="entry name" value="Kinase-like_dom_sf"/>
</dbReference>
<dbReference type="PROSITE" id="PS00108">
    <property type="entry name" value="PROTEIN_KINASE_ST"/>
    <property type="match status" value="1"/>
</dbReference>
<evidence type="ECO:0000256" key="12">
    <source>
        <dbReference type="ARBA" id="ARBA00023136"/>
    </source>
</evidence>
<gene>
    <name evidence="21" type="ORF">C2S53_016339</name>
</gene>
<keyword evidence="22" id="KW-1185">Reference proteome</keyword>
<evidence type="ECO:0000256" key="8">
    <source>
        <dbReference type="ARBA" id="ARBA00022741"/>
    </source>
</evidence>
<keyword evidence="12 19" id="KW-0472">Membrane</keyword>
<evidence type="ECO:0000256" key="6">
    <source>
        <dbReference type="ARBA" id="ARBA00022692"/>
    </source>
</evidence>
<keyword evidence="8 18" id="KW-0547">Nucleotide-binding</keyword>
<keyword evidence="3" id="KW-0723">Serine/threonine-protein kinase</keyword>
<comment type="caution">
    <text evidence="21">The sequence shown here is derived from an EMBL/GenBank/DDBJ whole genome shotgun (WGS) entry which is preliminary data.</text>
</comment>
<dbReference type="GO" id="GO:0016020">
    <property type="term" value="C:membrane"/>
    <property type="evidence" value="ECO:0007669"/>
    <property type="project" value="UniProtKB-SubCell"/>
</dbReference>
<keyword evidence="14" id="KW-0675">Receptor</keyword>
<dbReference type="InterPro" id="IPR008271">
    <property type="entry name" value="Ser/Thr_kinase_AS"/>
</dbReference>
<sequence length="543" mass="61712">MLDLPISINLVVKKIYYRSQQVYLSDPDKCLAKKLQNLNLSSTPFTFLTETDYRYELRDYILFNCSVSNSNRDLDNPVPCLRDPSYQFYAVEEDSYMDSLPLTSCTRFHNVSSVPRYVFSSDDIHLKWSFPECTSVCEAMGKRCTPSNNSIGGFQCVDKLKTHQGAHKRKIIAEATLGSIVLLTAVAVVIYLCVSFLKDRENRKKIEGFLEDYRALKPTRFGYSDIRRITNQFSEKLGQGAYGVVYKGKLSNEIYVAVKVLNNSKENGEEFVNEVSTIGRIHHVNVVRLVGFCAEGFRRVLVYEFLPNESLEKFIFQAKSKKNSLGWEKLQDIALGIAKGIEYLHQGCDQQILHFDIKPHNILLDRNFNPKVSDFGLAKLCSKEQSAVTMTAARGTMGYIAPELLSRTFGRVSYKSDVYSFGMLLLEMVGGRKNVDLKENNSQVYFPQWVYNHLNLGDDYWAQIEEGDQNNIARKLTIVGLYCIQWYPADRPAMKVVVQMLEGDGSDLTVPPNPFPSTNATNLVAGIPEKHFQIELPLILENE</sequence>
<dbReference type="InterPro" id="IPR000719">
    <property type="entry name" value="Prot_kinase_dom"/>
</dbReference>
<evidence type="ECO:0000313" key="21">
    <source>
        <dbReference type="EMBL" id="KAH6832077.1"/>
    </source>
</evidence>
<evidence type="ECO:0000256" key="2">
    <source>
        <dbReference type="ARBA" id="ARBA00012513"/>
    </source>
</evidence>
<evidence type="ECO:0000256" key="16">
    <source>
        <dbReference type="ARBA" id="ARBA00047899"/>
    </source>
</evidence>
<evidence type="ECO:0000256" key="4">
    <source>
        <dbReference type="ARBA" id="ARBA00022536"/>
    </source>
</evidence>
<dbReference type="InterPro" id="IPR017441">
    <property type="entry name" value="Protein_kinase_ATP_BS"/>
</dbReference>
<feature type="transmembrane region" description="Helical" evidence="19">
    <location>
        <begin position="177"/>
        <end position="197"/>
    </location>
</feature>
<evidence type="ECO:0000256" key="14">
    <source>
        <dbReference type="ARBA" id="ARBA00023170"/>
    </source>
</evidence>
<dbReference type="FunFam" id="3.30.200.20:FF:000059">
    <property type="entry name" value="S-receptor-like serine/threonine-protein kinase"/>
    <property type="match status" value="1"/>
</dbReference>
<dbReference type="EMBL" id="SDAM02000078">
    <property type="protein sequence ID" value="KAH6832077.1"/>
    <property type="molecule type" value="Genomic_DNA"/>
</dbReference>
<comment type="catalytic activity">
    <reaction evidence="17">
        <text>L-seryl-[protein] + ATP = O-phospho-L-seryl-[protein] + ADP + H(+)</text>
        <dbReference type="Rhea" id="RHEA:17989"/>
        <dbReference type="Rhea" id="RHEA-COMP:9863"/>
        <dbReference type="Rhea" id="RHEA-COMP:11604"/>
        <dbReference type="ChEBI" id="CHEBI:15378"/>
        <dbReference type="ChEBI" id="CHEBI:29999"/>
        <dbReference type="ChEBI" id="CHEBI:30616"/>
        <dbReference type="ChEBI" id="CHEBI:83421"/>
        <dbReference type="ChEBI" id="CHEBI:456216"/>
        <dbReference type="EC" id="2.7.11.1"/>
    </reaction>
</comment>
<evidence type="ECO:0000256" key="5">
    <source>
        <dbReference type="ARBA" id="ARBA00022679"/>
    </source>
</evidence>
<dbReference type="SUPFAM" id="SSF56112">
    <property type="entry name" value="Protein kinase-like (PK-like)"/>
    <property type="match status" value="1"/>
</dbReference>
<evidence type="ECO:0000256" key="3">
    <source>
        <dbReference type="ARBA" id="ARBA00022527"/>
    </source>
</evidence>
<dbReference type="PANTHER" id="PTHR27009">
    <property type="entry name" value="RUST RESISTANCE KINASE LR10-RELATED"/>
    <property type="match status" value="1"/>
</dbReference>
<dbReference type="GO" id="GO:0004674">
    <property type="term" value="F:protein serine/threonine kinase activity"/>
    <property type="evidence" value="ECO:0007669"/>
    <property type="project" value="UniProtKB-KW"/>
</dbReference>
<evidence type="ECO:0000256" key="10">
    <source>
        <dbReference type="ARBA" id="ARBA00022840"/>
    </source>
</evidence>
<evidence type="ECO:0000256" key="9">
    <source>
        <dbReference type="ARBA" id="ARBA00022777"/>
    </source>
</evidence>
<keyword evidence="13" id="KW-1015">Disulfide bond</keyword>
<dbReference type="InterPro" id="IPR045874">
    <property type="entry name" value="LRK10/LRL21-25-like"/>
</dbReference>
<dbReference type="Pfam" id="PF00069">
    <property type="entry name" value="Pkinase"/>
    <property type="match status" value="1"/>
</dbReference>
<accession>A0AAD4PAW0</accession>
<keyword evidence="4" id="KW-0245">EGF-like domain</keyword>
<name>A0AAD4PAW0_PERFH</name>
<comment type="catalytic activity">
    <reaction evidence="16">
        <text>L-threonyl-[protein] + ATP = O-phospho-L-threonyl-[protein] + ADP + H(+)</text>
        <dbReference type="Rhea" id="RHEA:46608"/>
        <dbReference type="Rhea" id="RHEA-COMP:11060"/>
        <dbReference type="Rhea" id="RHEA-COMP:11605"/>
        <dbReference type="ChEBI" id="CHEBI:15378"/>
        <dbReference type="ChEBI" id="CHEBI:30013"/>
        <dbReference type="ChEBI" id="CHEBI:30616"/>
        <dbReference type="ChEBI" id="CHEBI:61977"/>
        <dbReference type="ChEBI" id="CHEBI:456216"/>
        <dbReference type="EC" id="2.7.11.1"/>
    </reaction>
</comment>
<feature type="binding site" evidence="18">
    <location>
        <position position="259"/>
    </location>
    <ligand>
        <name>ATP</name>
        <dbReference type="ChEBI" id="CHEBI:30616"/>
    </ligand>
</feature>
<dbReference type="SMART" id="SM00220">
    <property type="entry name" value="S_TKc"/>
    <property type="match status" value="1"/>
</dbReference>
<evidence type="ECO:0000313" key="22">
    <source>
        <dbReference type="Proteomes" id="UP001190926"/>
    </source>
</evidence>
<comment type="subcellular location">
    <subcellularLocation>
        <location evidence="1">Membrane</location>
        <topology evidence="1">Single-pass type I membrane protein</topology>
    </subcellularLocation>
</comment>
<keyword evidence="9 21" id="KW-0418">Kinase</keyword>
<evidence type="ECO:0000256" key="11">
    <source>
        <dbReference type="ARBA" id="ARBA00022989"/>
    </source>
</evidence>
<keyword evidence="5" id="KW-0808">Transferase</keyword>
<dbReference type="GO" id="GO:0005524">
    <property type="term" value="F:ATP binding"/>
    <property type="evidence" value="ECO:0007669"/>
    <property type="project" value="UniProtKB-UniRule"/>
</dbReference>
<keyword evidence="7" id="KW-0732">Signal</keyword>
<keyword evidence="11 19" id="KW-1133">Transmembrane helix</keyword>
<evidence type="ECO:0000256" key="18">
    <source>
        <dbReference type="PROSITE-ProRule" id="PRU10141"/>
    </source>
</evidence>
<dbReference type="PROSITE" id="PS50011">
    <property type="entry name" value="PROTEIN_KINASE_DOM"/>
    <property type="match status" value="1"/>
</dbReference>
<evidence type="ECO:0000256" key="7">
    <source>
        <dbReference type="ARBA" id="ARBA00022729"/>
    </source>
</evidence>
<dbReference type="CDD" id="cd14066">
    <property type="entry name" value="STKc_IRAK"/>
    <property type="match status" value="1"/>
</dbReference>
<keyword evidence="10 18" id="KW-0067">ATP-binding</keyword>
<dbReference type="FunFam" id="1.10.510.10:FF:000590">
    <property type="entry name" value="PR5-like receptor kinase"/>
    <property type="match status" value="1"/>
</dbReference>
<evidence type="ECO:0000256" key="15">
    <source>
        <dbReference type="ARBA" id="ARBA00023180"/>
    </source>
</evidence>
<protein>
    <recommendedName>
        <fullName evidence="2">non-specific serine/threonine protein kinase</fullName>
        <ecNumber evidence="2">2.7.11.1</ecNumber>
    </recommendedName>
</protein>
<dbReference type="PROSITE" id="PS00107">
    <property type="entry name" value="PROTEIN_KINASE_ATP"/>
    <property type="match status" value="1"/>
</dbReference>
<dbReference type="Gene3D" id="1.10.510.10">
    <property type="entry name" value="Transferase(Phosphotransferase) domain 1"/>
    <property type="match status" value="1"/>
</dbReference>
<evidence type="ECO:0000256" key="1">
    <source>
        <dbReference type="ARBA" id="ARBA00004479"/>
    </source>
</evidence>
<evidence type="ECO:0000256" key="17">
    <source>
        <dbReference type="ARBA" id="ARBA00048679"/>
    </source>
</evidence>
<dbReference type="Gene3D" id="3.30.200.20">
    <property type="entry name" value="Phosphorylase Kinase, domain 1"/>
    <property type="match status" value="1"/>
</dbReference>
<evidence type="ECO:0000256" key="13">
    <source>
        <dbReference type="ARBA" id="ARBA00023157"/>
    </source>
</evidence>
<dbReference type="Proteomes" id="UP001190926">
    <property type="component" value="Unassembled WGS sequence"/>
</dbReference>
<proteinExistence type="predicted"/>
<reference evidence="21 22" key="1">
    <citation type="journal article" date="2021" name="Nat. Commun.">
        <title>Incipient diploidization of the medicinal plant Perilla within 10,000 years.</title>
        <authorList>
            <person name="Zhang Y."/>
            <person name="Shen Q."/>
            <person name="Leng L."/>
            <person name="Zhang D."/>
            <person name="Chen S."/>
            <person name="Shi Y."/>
            <person name="Ning Z."/>
            <person name="Chen S."/>
        </authorList>
    </citation>
    <scope>NUCLEOTIDE SEQUENCE [LARGE SCALE GENOMIC DNA]</scope>
    <source>
        <strain evidence="22">cv. PC099</strain>
    </source>
</reference>
<keyword evidence="15" id="KW-0325">Glycoprotein</keyword>
<dbReference type="AlphaFoldDB" id="A0AAD4PAW0"/>
<keyword evidence="6 19" id="KW-0812">Transmembrane</keyword>
<dbReference type="EC" id="2.7.11.1" evidence="2"/>